<dbReference type="SUPFAM" id="SSF53623">
    <property type="entry name" value="MurD-like peptide ligases, catalytic domain"/>
    <property type="match status" value="1"/>
</dbReference>
<reference evidence="3" key="1">
    <citation type="submission" date="2022-08" db="EMBL/GenBank/DDBJ databases">
        <title>Whole genome sequencing of non-tuberculosis mycobacteria type-strains.</title>
        <authorList>
            <person name="Igarashi Y."/>
            <person name="Osugi A."/>
            <person name="Mitarai S."/>
        </authorList>
    </citation>
    <scope>NUCLEOTIDE SEQUENCE</scope>
    <source>
        <strain evidence="3">ATCC 19423</strain>
    </source>
</reference>
<dbReference type="EMBL" id="CP092429">
    <property type="protein sequence ID" value="UVY89922.1"/>
    <property type="molecule type" value="Genomic_DNA"/>
</dbReference>
<dbReference type="SUPFAM" id="SSF53244">
    <property type="entry name" value="MurD-like peptide ligases, peptide-binding domain"/>
    <property type="match status" value="1"/>
</dbReference>
<feature type="region of interest" description="Disordered" evidence="1">
    <location>
        <begin position="231"/>
        <end position="279"/>
    </location>
</feature>
<protein>
    <recommendedName>
        <fullName evidence="2">Mur ligase C-terminal domain-containing protein</fullName>
    </recommendedName>
</protein>
<dbReference type="PANTHER" id="PTHR23135">
    <property type="entry name" value="MUR LIGASE FAMILY MEMBER"/>
    <property type="match status" value="1"/>
</dbReference>
<evidence type="ECO:0000313" key="4">
    <source>
        <dbReference type="Proteomes" id="UP001055253"/>
    </source>
</evidence>
<gene>
    <name evidence="3" type="ORF">MJO63_26005</name>
</gene>
<dbReference type="RefSeq" id="WP_262875317.1">
    <property type="nucleotide sequence ID" value="NZ_CP085200.1"/>
</dbReference>
<feature type="domain" description="Mur ligase C-terminal" evidence="2">
    <location>
        <begin position="155"/>
        <end position="241"/>
    </location>
</feature>
<evidence type="ECO:0000313" key="3">
    <source>
        <dbReference type="EMBL" id="UVY89922.1"/>
    </source>
</evidence>
<dbReference type="Gene3D" id="3.90.190.20">
    <property type="entry name" value="Mur ligase, C-terminal domain"/>
    <property type="match status" value="1"/>
</dbReference>
<dbReference type="Gene3D" id="3.40.1190.10">
    <property type="entry name" value="Mur-like, catalytic domain"/>
    <property type="match status" value="1"/>
</dbReference>
<feature type="compositionally biased region" description="Basic residues" evidence="1">
    <location>
        <begin position="233"/>
        <end position="274"/>
    </location>
</feature>
<name>A0ABY5TSF1_MYCUL</name>
<dbReference type="Proteomes" id="UP001055253">
    <property type="component" value="Chromosome"/>
</dbReference>
<dbReference type="InterPro" id="IPR036615">
    <property type="entry name" value="Mur_ligase_C_dom_sf"/>
</dbReference>
<organism evidence="3 4">
    <name type="scientific">Mycobacterium ulcerans</name>
    <dbReference type="NCBI Taxonomy" id="1809"/>
    <lineage>
        <taxon>Bacteria</taxon>
        <taxon>Bacillati</taxon>
        <taxon>Actinomycetota</taxon>
        <taxon>Actinomycetes</taxon>
        <taxon>Mycobacteriales</taxon>
        <taxon>Mycobacteriaceae</taxon>
        <taxon>Mycobacterium</taxon>
        <taxon>Mycobacterium ulcerans group</taxon>
    </lineage>
</organism>
<evidence type="ECO:0000259" key="2">
    <source>
        <dbReference type="Pfam" id="PF02875"/>
    </source>
</evidence>
<keyword evidence="4" id="KW-1185">Reference proteome</keyword>
<dbReference type="InterPro" id="IPR036565">
    <property type="entry name" value="Mur-like_cat_sf"/>
</dbReference>
<dbReference type="PANTHER" id="PTHR23135:SF18">
    <property type="entry name" value="CYANOPHYCIN SYNTHETASE"/>
    <property type="match status" value="1"/>
</dbReference>
<dbReference type="Pfam" id="PF02875">
    <property type="entry name" value="Mur_ligase_C"/>
    <property type="match status" value="1"/>
</dbReference>
<evidence type="ECO:0000256" key="1">
    <source>
        <dbReference type="SAM" id="MobiDB-lite"/>
    </source>
</evidence>
<sequence>MLNVASDHLGLDGVDTLDDLARVKRVVAEVTRGTVVRNADDEQTLKMAAFSPARQVMYVTRNPEHELVREHIRLGKLAVVLEQGVNGDQIVIYDNGTQMPLMWTQLIPATLEGKALHNVENAMFATGMAYALGKTLDQISAGLRTFDNSFFQSPGRMNVFDEHGFRVILDYGHNEAAVGAMVDLGDRLKPRRRRIVGLTCPGDRRDEDATAIAAKVAGHFDTYICHYLPPRRQSARSRARRSARAVARRPDRRGRRARRDQHHRRGRKGPRRGARAGAARRFGAVLLRGDNALLEADHPLHPEIHRARTGVRRKASGNVHIRRSRWLRSHVG</sequence>
<dbReference type="InterPro" id="IPR004101">
    <property type="entry name" value="Mur_ligase_C"/>
</dbReference>
<accession>A0ABY5TSF1</accession>
<proteinExistence type="predicted"/>